<dbReference type="AlphaFoldDB" id="A0A5B7I7H8"/>
<comment type="caution">
    <text evidence="1">The sequence shown here is derived from an EMBL/GenBank/DDBJ whole genome shotgun (WGS) entry which is preliminary data.</text>
</comment>
<name>A0A5B7I7H8_PORTR</name>
<evidence type="ECO:0000313" key="2">
    <source>
        <dbReference type="Proteomes" id="UP000324222"/>
    </source>
</evidence>
<accession>A0A5B7I7H8</accession>
<organism evidence="1 2">
    <name type="scientific">Portunus trituberculatus</name>
    <name type="common">Swimming crab</name>
    <name type="synonym">Neptunus trituberculatus</name>
    <dbReference type="NCBI Taxonomy" id="210409"/>
    <lineage>
        <taxon>Eukaryota</taxon>
        <taxon>Metazoa</taxon>
        <taxon>Ecdysozoa</taxon>
        <taxon>Arthropoda</taxon>
        <taxon>Crustacea</taxon>
        <taxon>Multicrustacea</taxon>
        <taxon>Malacostraca</taxon>
        <taxon>Eumalacostraca</taxon>
        <taxon>Eucarida</taxon>
        <taxon>Decapoda</taxon>
        <taxon>Pleocyemata</taxon>
        <taxon>Brachyura</taxon>
        <taxon>Eubrachyura</taxon>
        <taxon>Portunoidea</taxon>
        <taxon>Portunidae</taxon>
        <taxon>Portuninae</taxon>
        <taxon>Portunus</taxon>
    </lineage>
</organism>
<dbReference type="Proteomes" id="UP000324222">
    <property type="component" value="Unassembled WGS sequence"/>
</dbReference>
<keyword evidence="2" id="KW-1185">Reference proteome</keyword>
<dbReference type="EMBL" id="VSRR010044066">
    <property type="protein sequence ID" value="MPC76724.1"/>
    <property type="molecule type" value="Genomic_DNA"/>
</dbReference>
<evidence type="ECO:0000313" key="1">
    <source>
        <dbReference type="EMBL" id="MPC76724.1"/>
    </source>
</evidence>
<protein>
    <submittedName>
        <fullName evidence="1">Uncharacterized protein</fullName>
    </submittedName>
</protein>
<gene>
    <name evidence="1" type="ORF">E2C01_071151</name>
</gene>
<dbReference type="OrthoDB" id="10258888at2759"/>
<proteinExistence type="predicted"/>
<sequence length="116" mass="12643">MLPVAGRLNPFSTMTRFYHEFWICFVDSIYIKKGLRRTTMTAAVAGVGVEMAGGSVGGREEPAEPVPGPSEGVTPLMYACQQGRDHTVRQIIHRKVGEYSLSLSLSLSLSGHTLMT</sequence>
<reference evidence="1 2" key="1">
    <citation type="submission" date="2019-05" db="EMBL/GenBank/DDBJ databases">
        <title>Another draft genome of Portunus trituberculatus and its Hox gene families provides insights of decapod evolution.</title>
        <authorList>
            <person name="Jeong J.-H."/>
            <person name="Song I."/>
            <person name="Kim S."/>
            <person name="Choi T."/>
            <person name="Kim D."/>
            <person name="Ryu S."/>
            <person name="Kim W."/>
        </authorList>
    </citation>
    <scope>NUCLEOTIDE SEQUENCE [LARGE SCALE GENOMIC DNA]</scope>
    <source>
        <tissue evidence="1">Muscle</tissue>
    </source>
</reference>